<proteinExistence type="predicted"/>
<dbReference type="EMBL" id="KN831773">
    <property type="protein sequence ID" value="KIM44719.1"/>
    <property type="molecule type" value="Genomic_DNA"/>
</dbReference>
<organism evidence="3 4">
    <name type="scientific">Hebeloma cylindrosporum</name>
    <dbReference type="NCBI Taxonomy" id="76867"/>
    <lineage>
        <taxon>Eukaryota</taxon>
        <taxon>Fungi</taxon>
        <taxon>Dikarya</taxon>
        <taxon>Basidiomycota</taxon>
        <taxon>Agaricomycotina</taxon>
        <taxon>Agaricomycetes</taxon>
        <taxon>Agaricomycetidae</taxon>
        <taxon>Agaricales</taxon>
        <taxon>Agaricineae</taxon>
        <taxon>Hymenogastraceae</taxon>
        <taxon>Hebeloma</taxon>
    </lineage>
</organism>
<accession>A0A0C3CKT4</accession>
<reference evidence="3 4" key="1">
    <citation type="submission" date="2014-04" db="EMBL/GenBank/DDBJ databases">
        <authorList>
            <consortium name="DOE Joint Genome Institute"/>
            <person name="Kuo A."/>
            <person name="Gay G."/>
            <person name="Dore J."/>
            <person name="Kohler A."/>
            <person name="Nagy L.G."/>
            <person name="Floudas D."/>
            <person name="Copeland A."/>
            <person name="Barry K.W."/>
            <person name="Cichocki N."/>
            <person name="Veneault-Fourrey C."/>
            <person name="LaButti K."/>
            <person name="Lindquist E.A."/>
            <person name="Lipzen A."/>
            <person name="Lundell T."/>
            <person name="Morin E."/>
            <person name="Murat C."/>
            <person name="Sun H."/>
            <person name="Tunlid A."/>
            <person name="Henrissat B."/>
            <person name="Grigoriev I.V."/>
            <person name="Hibbett D.S."/>
            <person name="Martin F."/>
            <person name="Nordberg H.P."/>
            <person name="Cantor M.N."/>
            <person name="Hua S.X."/>
        </authorList>
    </citation>
    <scope>NUCLEOTIDE SEQUENCE [LARGE SCALE GENOMIC DNA]</scope>
    <source>
        <strain evidence="4">h7</strain>
    </source>
</reference>
<evidence type="ECO:0000256" key="1">
    <source>
        <dbReference type="SAM" id="MobiDB-lite"/>
    </source>
</evidence>
<keyword evidence="2" id="KW-1133">Transmembrane helix</keyword>
<reference evidence="4" key="2">
    <citation type="submission" date="2015-01" db="EMBL/GenBank/DDBJ databases">
        <title>Evolutionary Origins and Diversification of the Mycorrhizal Mutualists.</title>
        <authorList>
            <consortium name="DOE Joint Genome Institute"/>
            <consortium name="Mycorrhizal Genomics Consortium"/>
            <person name="Kohler A."/>
            <person name="Kuo A."/>
            <person name="Nagy L.G."/>
            <person name="Floudas D."/>
            <person name="Copeland A."/>
            <person name="Barry K.W."/>
            <person name="Cichocki N."/>
            <person name="Veneault-Fourrey C."/>
            <person name="LaButti K."/>
            <person name="Lindquist E.A."/>
            <person name="Lipzen A."/>
            <person name="Lundell T."/>
            <person name="Morin E."/>
            <person name="Murat C."/>
            <person name="Riley R."/>
            <person name="Ohm R."/>
            <person name="Sun H."/>
            <person name="Tunlid A."/>
            <person name="Henrissat B."/>
            <person name="Grigoriev I.V."/>
            <person name="Hibbett D.S."/>
            <person name="Martin F."/>
        </authorList>
    </citation>
    <scope>NUCLEOTIDE SEQUENCE [LARGE SCALE GENOMIC DNA]</scope>
    <source>
        <strain evidence="4">h7</strain>
    </source>
</reference>
<sequence>MSSSRPQKLQERGQSLFGQTSNTLPSLSTISTSKLEDSLRNAYKQNYKVEILMKGLESRFSDDLSNFKAIDSLLQDVYTTLQRNHKRAERALKLQVPQTKSMLEDSMDTLSELAETLPTTQTQISDIRGAYDSGRAKAHSLVSDLTWLNTEFYERWRTIIFTPSSPVSWRWKVYMRSVFVVSFVICSWLFWIAVTGAYRAHRHRLVWGEKLMS</sequence>
<keyword evidence="2" id="KW-0472">Membrane</keyword>
<name>A0A0C3CKT4_HEBCY</name>
<feature type="transmembrane region" description="Helical" evidence="2">
    <location>
        <begin position="178"/>
        <end position="198"/>
    </location>
</feature>
<keyword evidence="2" id="KW-0812">Transmembrane</keyword>
<evidence type="ECO:0000313" key="3">
    <source>
        <dbReference type="EMBL" id="KIM44719.1"/>
    </source>
</evidence>
<feature type="region of interest" description="Disordered" evidence="1">
    <location>
        <begin position="1"/>
        <end position="23"/>
    </location>
</feature>
<keyword evidence="4" id="KW-1185">Reference proteome</keyword>
<dbReference type="Proteomes" id="UP000053424">
    <property type="component" value="Unassembled WGS sequence"/>
</dbReference>
<evidence type="ECO:0000256" key="2">
    <source>
        <dbReference type="SAM" id="Phobius"/>
    </source>
</evidence>
<evidence type="ECO:0000313" key="4">
    <source>
        <dbReference type="Proteomes" id="UP000053424"/>
    </source>
</evidence>
<protein>
    <submittedName>
        <fullName evidence="3">Uncharacterized protein</fullName>
    </submittedName>
</protein>
<gene>
    <name evidence="3" type="ORF">M413DRAFT_360359</name>
</gene>
<dbReference type="HOGENOM" id="CLU_103845_0_0_1"/>
<dbReference type="OrthoDB" id="2788977at2759"/>
<dbReference type="AlphaFoldDB" id="A0A0C3CKT4"/>